<keyword evidence="3" id="KW-1185">Reference proteome</keyword>
<evidence type="ECO:0000313" key="2">
    <source>
        <dbReference type="EMBL" id="KAK8959463.1"/>
    </source>
</evidence>
<reference evidence="2 3" key="1">
    <citation type="journal article" date="2022" name="Nat. Plants">
        <title>Genomes of leafy and leafless Platanthera orchids illuminate the evolution of mycoheterotrophy.</title>
        <authorList>
            <person name="Li M.H."/>
            <person name="Liu K.W."/>
            <person name="Li Z."/>
            <person name="Lu H.C."/>
            <person name="Ye Q.L."/>
            <person name="Zhang D."/>
            <person name="Wang J.Y."/>
            <person name="Li Y.F."/>
            <person name="Zhong Z.M."/>
            <person name="Liu X."/>
            <person name="Yu X."/>
            <person name="Liu D.K."/>
            <person name="Tu X.D."/>
            <person name="Liu B."/>
            <person name="Hao Y."/>
            <person name="Liao X.Y."/>
            <person name="Jiang Y.T."/>
            <person name="Sun W.H."/>
            <person name="Chen J."/>
            <person name="Chen Y.Q."/>
            <person name="Ai Y."/>
            <person name="Zhai J.W."/>
            <person name="Wu S.S."/>
            <person name="Zhou Z."/>
            <person name="Hsiao Y.Y."/>
            <person name="Wu W.L."/>
            <person name="Chen Y.Y."/>
            <person name="Lin Y.F."/>
            <person name="Hsu J.L."/>
            <person name="Li C.Y."/>
            <person name="Wang Z.W."/>
            <person name="Zhao X."/>
            <person name="Zhong W.Y."/>
            <person name="Ma X.K."/>
            <person name="Ma L."/>
            <person name="Huang J."/>
            <person name="Chen G.Z."/>
            <person name="Huang M.Z."/>
            <person name="Huang L."/>
            <person name="Peng D.H."/>
            <person name="Luo Y.B."/>
            <person name="Zou S.Q."/>
            <person name="Chen S.P."/>
            <person name="Lan S."/>
            <person name="Tsai W.C."/>
            <person name="Van de Peer Y."/>
            <person name="Liu Z.J."/>
        </authorList>
    </citation>
    <scope>NUCLEOTIDE SEQUENCE [LARGE SCALE GENOMIC DNA]</scope>
    <source>
        <strain evidence="2">Lor288</strain>
    </source>
</reference>
<dbReference type="Proteomes" id="UP001412067">
    <property type="component" value="Unassembled WGS sequence"/>
</dbReference>
<gene>
    <name evidence="2" type="ORF">KSP40_PGU010765</name>
</gene>
<feature type="region of interest" description="Disordered" evidence="1">
    <location>
        <begin position="32"/>
        <end position="54"/>
    </location>
</feature>
<organism evidence="2 3">
    <name type="scientific">Platanthera guangdongensis</name>
    <dbReference type="NCBI Taxonomy" id="2320717"/>
    <lineage>
        <taxon>Eukaryota</taxon>
        <taxon>Viridiplantae</taxon>
        <taxon>Streptophyta</taxon>
        <taxon>Embryophyta</taxon>
        <taxon>Tracheophyta</taxon>
        <taxon>Spermatophyta</taxon>
        <taxon>Magnoliopsida</taxon>
        <taxon>Liliopsida</taxon>
        <taxon>Asparagales</taxon>
        <taxon>Orchidaceae</taxon>
        <taxon>Orchidoideae</taxon>
        <taxon>Orchideae</taxon>
        <taxon>Orchidinae</taxon>
        <taxon>Platanthera</taxon>
    </lineage>
</organism>
<name>A0ABR2M5Z8_9ASPA</name>
<evidence type="ECO:0000256" key="1">
    <source>
        <dbReference type="SAM" id="MobiDB-lite"/>
    </source>
</evidence>
<protein>
    <submittedName>
        <fullName evidence="2">Uncharacterized protein</fullName>
    </submittedName>
</protein>
<sequence length="248" mass="26570">MDTDFSSPARYNLPISSSTAPRLRSRITLRHRRLSSSRKIPSSSSTTSQADFSCPTVSEAPSPYLLSAPTPLYSLRQAAAASSTRSSCAISGQLHVSSRNSLLLSPPEIYIYCFDRFLGRLLPRRSTISAISAWTGGPPGGTPGWRAGVTPVPHHHSPGGETFLRQLLTSWQQQNFLSHLLPSPAQSVTQAPLPLPVGNVVGLLRYSVGQRTEGIPLSCAACAPICLGSISIFEPPSDQTAPSLFTFL</sequence>
<feature type="compositionally biased region" description="Low complexity" evidence="1">
    <location>
        <begin position="37"/>
        <end position="53"/>
    </location>
</feature>
<dbReference type="EMBL" id="JBBWWR010000011">
    <property type="protein sequence ID" value="KAK8959463.1"/>
    <property type="molecule type" value="Genomic_DNA"/>
</dbReference>
<comment type="caution">
    <text evidence="2">The sequence shown here is derived from an EMBL/GenBank/DDBJ whole genome shotgun (WGS) entry which is preliminary data.</text>
</comment>
<evidence type="ECO:0000313" key="3">
    <source>
        <dbReference type="Proteomes" id="UP001412067"/>
    </source>
</evidence>
<proteinExistence type="predicted"/>
<accession>A0ABR2M5Z8</accession>